<dbReference type="EMBL" id="JBBWRZ010000006">
    <property type="protein sequence ID" value="KAK8233992.1"/>
    <property type="molecule type" value="Genomic_DNA"/>
</dbReference>
<evidence type="ECO:0000313" key="2">
    <source>
        <dbReference type="EMBL" id="KAK8233992.1"/>
    </source>
</evidence>
<accession>A0ABR1YNT0</accession>
<keyword evidence="3" id="KW-1185">Reference proteome</keyword>
<proteinExistence type="predicted"/>
<name>A0ABR1YNT0_9PEZI</name>
<protein>
    <submittedName>
        <fullName evidence="2">Uncharacterized protein</fullName>
    </submittedName>
</protein>
<feature type="region of interest" description="Disordered" evidence="1">
    <location>
        <begin position="23"/>
        <end position="66"/>
    </location>
</feature>
<comment type="caution">
    <text evidence="2">The sequence shown here is derived from an EMBL/GenBank/DDBJ whole genome shotgun (WGS) entry which is preliminary data.</text>
</comment>
<dbReference type="Proteomes" id="UP001492380">
    <property type="component" value="Unassembled WGS sequence"/>
</dbReference>
<feature type="compositionally biased region" description="Acidic residues" evidence="1">
    <location>
        <begin position="374"/>
        <end position="387"/>
    </location>
</feature>
<evidence type="ECO:0000313" key="3">
    <source>
        <dbReference type="Proteomes" id="UP001492380"/>
    </source>
</evidence>
<feature type="compositionally biased region" description="Polar residues" evidence="1">
    <location>
        <begin position="32"/>
        <end position="50"/>
    </location>
</feature>
<gene>
    <name evidence="2" type="ORF">HDK90DRAFT_466994</name>
</gene>
<feature type="region of interest" description="Disordered" evidence="1">
    <location>
        <begin position="369"/>
        <end position="395"/>
    </location>
</feature>
<sequence length="395" mass="44777">MEPRKHTEDDTYVLLEFSPRKQVKIKKEGDESSQIMVKQEGEGSSQIMVKQESDGSSHSEQQHNVADSQIAAKIAKIQQKANELGAREVELNRECNELKVCIDKENLAIEQTKFEVAAKTEDVKRAIAAMNEKIQSVNEASNDENLVKFMSAIGTANATFKMGDDLRPVMVVKGFRRLVDCSFAAMRRVLNDKTTSKRGWSINEKMERGKSFIERVKNRMDTSAKVVKDLLKDDLVRRVLGHQANLGGNTEVQQDLQPQNGPMAEADDFRAETTDFGERLEELQGLYIENQKCRKLVAAEDNAISILTDAVKQATKNADRLIREHRTAKAYTLIKLIPAGIELIFEVHERMLFYKDSWAGLEAHVSRDLQDMGFQDEDENEDEEDSREEDKGSEH</sequence>
<feature type="compositionally biased region" description="Basic and acidic residues" evidence="1">
    <location>
        <begin position="51"/>
        <end position="61"/>
    </location>
</feature>
<organism evidence="2 3">
    <name type="scientific">Phyllosticta capitalensis</name>
    <dbReference type="NCBI Taxonomy" id="121624"/>
    <lineage>
        <taxon>Eukaryota</taxon>
        <taxon>Fungi</taxon>
        <taxon>Dikarya</taxon>
        <taxon>Ascomycota</taxon>
        <taxon>Pezizomycotina</taxon>
        <taxon>Dothideomycetes</taxon>
        <taxon>Dothideomycetes incertae sedis</taxon>
        <taxon>Botryosphaeriales</taxon>
        <taxon>Phyllostictaceae</taxon>
        <taxon>Phyllosticta</taxon>
    </lineage>
</organism>
<evidence type="ECO:0000256" key="1">
    <source>
        <dbReference type="SAM" id="MobiDB-lite"/>
    </source>
</evidence>
<reference evidence="2 3" key="1">
    <citation type="submission" date="2024-04" db="EMBL/GenBank/DDBJ databases">
        <title>Phyllosticta paracitricarpa is synonymous to the EU quarantine fungus P. citricarpa based on phylogenomic analyses.</title>
        <authorList>
            <consortium name="Lawrence Berkeley National Laboratory"/>
            <person name="Van Ingen-Buijs V.A."/>
            <person name="Van Westerhoven A.C."/>
            <person name="Haridas S."/>
            <person name="Skiadas P."/>
            <person name="Martin F."/>
            <person name="Groenewald J.Z."/>
            <person name="Crous P.W."/>
            <person name="Seidl M.F."/>
        </authorList>
    </citation>
    <scope>NUCLEOTIDE SEQUENCE [LARGE SCALE GENOMIC DNA]</scope>
    <source>
        <strain evidence="2 3">CBS 123374</strain>
    </source>
</reference>